<accession>A0A3E5EY69</accession>
<protein>
    <submittedName>
        <fullName evidence="3">Recombinase</fullName>
    </submittedName>
</protein>
<dbReference type="Gene3D" id="3.30.930.30">
    <property type="match status" value="1"/>
</dbReference>
<comment type="caution">
    <text evidence="3">The sequence shown here is derived from an EMBL/GenBank/DDBJ whole genome shotgun (WGS) entry which is preliminary data.</text>
</comment>
<feature type="coiled-coil region" evidence="2">
    <location>
        <begin position="329"/>
        <end position="387"/>
    </location>
</feature>
<keyword evidence="2" id="KW-0175">Coiled coil</keyword>
<feature type="coiled-coil region" evidence="2">
    <location>
        <begin position="220"/>
        <end position="300"/>
    </location>
</feature>
<organism evidence="3 4">
    <name type="scientific">Dorea formicigenerans</name>
    <dbReference type="NCBI Taxonomy" id="39486"/>
    <lineage>
        <taxon>Bacteria</taxon>
        <taxon>Bacillati</taxon>
        <taxon>Bacillota</taxon>
        <taxon>Clostridia</taxon>
        <taxon>Lachnospirales</taxon>
        <taxon>Lachnospiraceae</taxon>
        <taxon>Dorea</taxon>
    </lineage>
</organism>
<gene>
    <name evidence="3" type="ORF">DXB36_01240</name>
</gene>
<reference evidence="3 4" key="1">
    <citation type="submission" date="2018-08" db="EMBL/GenBank/DDBJ databases">
        <title>A genome reference for cultivated species of the human gut microbiota.</title>
        <authorList>
            <person name="Zou Y."/>
            <person name="Xue W."/>
            <person name="Luo G."/>
        </authorList>
    </citation>
    <scope>NUCLEOTIDE SEQUENCE [LARGE SCALE GENOMIC DNA]</scope>
    <source>
        <strain evidence="3 4">OM03-2</strain>
    </source>
</reference>
<sequence>MERTISFMNGEGSIGHNTRRFIADNVDASRTKNNITLIHEDIKQAYHKLFDKALKEYNAKQKRKDRQIKSYYDKISRSKQEKLFYEVIVQIGNRDDTGVGSSSAEVATWVLKDYVKKFQLRNPQLYVIGAYIHLDEETPHLHLNFIPWVSGCKRGLETKTSLKAALATRGFVSEGKGNTEWRQWAEAEKEDIALIMSRYGIDWKKKDTHNKHLSVLDYKKQERAKEVAALEEEIEGAQVVLELKEERIESLEKEIESNRDSFRKEQSEAQKKLDDTIAENQKLQSETTDLRLKNSELRLEYYENADKLTDKQKEIEAAQKEADKWMMISDTAKLQTERAEFELEEAERLKKELVGAVDGDDYLKEQVIELRYQNQILREENRSLKDKLEKAYEFMKQFVIGGINLLEKFMEWIGEKVKDLGRGR</sequence>
<dbReference type="AlphaFoldDB" id="A0A3E5EY69"/>
<evidence type="ECO:0000256" key="2">
    <source>
        <dbReference type="SAM" id="Coils"/>
    </source>
</evidence>
<comment type="similarity">
    <text evidence="1">Belongs to the plasmid mobilization pre family.</text>
</comment>
<evidence type="ECO:0000313" key="4">
    <source>
        <dbReference type="Proteomes" id="UP000260841"/>
    </source>
</evidence>
<evidence type="ECO:0000313" key="3">
    <source>
        <dbReference type="EMBL" id="RGN93892.1"/>
    </source>
</evidence>
<dbReference type="RefSeq" id="WP_117605768.1">
    <property type="nucleotide sequence ID" value="NZ_JAAIOF010000001.1"/>
</dbReference>
<dbReference type="Proteomes" id="UP000260841">
    <property type="component" value="Unassembled WGS sequence"/>
</dbReference>
<dbReference type="Pfam" id="PF01076">
    <property type="entry name" value="Mob_Pre"/>
    <property type="match status" value="1"/>
</dbReference>
<evidence type="ECO:0000256" key="1">
    <source>
        <dbReference type="ARBA" id="ARBA00010657"/>
    </source>
</evidence>
<dbReference type="GO" id="GO:0006310">
    <property type="term" value="P:DNA recombination"/>
    <property type="evidence" value="ECO:0007669"/>
    <property type="project" value="InterPro"/>
</dbReference>
<dbReference type="CDD" id="cd17242">
    <property type="entry name" value="MobM_relaxase"/>
    <property type="match status" value="1"/>
</dbReference>
<dbReference type="EMBL" id="QSVB01000001">
    <property type="protein sequence ID" value="RGN93892.1"/>
    <property type="molecule type" value="Genomic_DNA"/>
</dbReference>
<name>A0A3E5EY69_9FIRM</name>
<dbReference type="GO" id="GO:0003677">
    <property type="term" value="F:DNA binding"/>
    <property type="evidence" value="ECO:0007669"/>
    <property type="project" value="InterPro"/>
</dbReference>
<dbReference type="InterPro" id="IPR001668">
    <property type="entry name" value="Mob_Pre"/>
</dbReference>
<proteinExistence type="inferred from homology"/>